<keyword evidence="5" id="KW-0732">Signal</keyword>
<dbReference type="InterPro" id="IPR050515">
    <property type="entry name" value="Beta-lactam/transpept"/>
</dbReference>
<evidence type="ECO:0000259" key="7">
    <source>
        <dbReference type="Pfam" id="PF03717"/>
    </source>
</evidence>
<dbReference type="InterPro" id="IPR036138">
    <property type="entry name" value="PBP_dimer_sf"/>
</dbReference>
<keyword evidence="9" id="KW-0131">Cell cycle</keyword>
<dbReference type="GO" id="GO:0071972">
    <property type="term" value="F:peptidoglycan L,D-transpeptidase activity"/>
    <property type="evidence" value="ECO:0007669"/>
    <property type="project" value="TreeGrafter"/>
</dbReference>
<comment type="caution">
    <text evidence="9">The sequence shown here is derived from an EMBL/GenBank/DDBJ whole genome shotgun (WGS) entry which is preliminary data.</text>
</comment>
<dbReference type="AlphaFoldDB" id="A0A8J3VPK5"/>
<sequence length="648" mass="67123">MRSRVRATALLATAALVGGGLVGCSKGPGPESAISDFLTGWRTGQFAASLHLISSNGSALTSATVATEIKTLTGDLASVKPTLKAGKATVDKDDATAPIDVSWPIENGVAWSYQTSLRLQRNDGKWDPIFEPSVIAAQLTDTDKMTVKTTSAERGSILDGSGQALVSKQPVVNVGIQPNLIKDQTSLISTLTAAFKSANVDVDLSDLPNQIKAASPTAFVPVVTLRQPVYDQIRSRIHDLDGTVFTTGTMELAPTSTFARALLGTVGDVTKERMDKNPGKYQIGDQVGFGGLAEAYDDQLRGKSGVSVVAVPAKPTGNTTSDSTGDDPDADQGKTLFNSAPVAGKSIKTTLDQKTQRAAETALAMTQQPSALVAIRISDGSVLAVANGPGAQGQDLALDASVPPGSMFKTVTATNLLEAGKVNVNTTVNCPQTLTVDGYTIHNSEFEQLGNVPLHEDFAKSCNTAFASLAPKLGPTGLADTGKQLGVGIPWDLGIDAYTGSVSANGNPSEQAAAAFGQGKTTVSPVVMAGMAAAVQRGQWKQPHLVVDPAPAHPAADGTALKPSTVSALKQMMREVVTDGTGVKDKSVPGAPMYGKTGTAEHDNKPTPTHSWFMGYRGDVAFCVFVQDGGMSTDAAVPIAGKFFTVLG</sequence>
<dbReference type="SUPFAM" id="SSF56601">
    <property type="entry name" value="beta-lactamase/transpeptidase-like"/>
    <property type="match status" value="1"/>
</dbReference>
<evidence type="ECO:0000259" key="6">
    <source>
        <dbReference type="Pfam" id="PF00905"/>
    </source>
</evidence>
<dbReference type="InterPro" id="IPR007887">
    <property type="entry name" value="MecA_N"/>
</dbReference>
<evidence type="ECO:0000313" key="9">
    <source>
        <dbReference type="EMBL" id="GIH13511.1"/>
    </source>
</evidence>
<protein>
    <submittedName>
        <fullName evidence="9">Cell division protein FtsI</fullName>
    </submittedName>
</protein>
<dbReference type="InterPro" id="IPR005311">
    <property type="entry name" value="PBP_dimer"/>
</dbReference>
<feature type="signal peptide" evidence="5">
    <location>
        <begin position="1"/>
        <end position="17"/>
    </location>
</feature>
<dbReference type="PROSITE" id="PS51257">
    <property type="entry name" value="PROKAR_LIPOPROTEIN"/>
    <property type="match status" value="1"/>
</dbReference>
<evidence type="ECO:0000256" key="3">
    <source>
        <dbReference type="ARBA" id="ARBA00023136"/>
    </source>
</evidence>
<dbReference type="InterPro" id="IPR012338">
    <property type="entry name" value="Beta-lactam/transpept-like"/>
</dbReference>
<keyword evidence="10" id="KW-1185">Reference proteome</keyword>
<dbReference type="Pfam" id="PF03717">
    <property type="entry name" value="PBP_dimer"/>
    <property type="match status" value="1"/>
</dbReference>
<dbReference type="PANTHER" id="PTHR30627:SF24">
    <property type="entry name" value="PENICILLIN-BINDING PROTEIN 4B"/>
    <property type="match status" value="1"/>
</dbReference>
<accession>A0A8J3VPK5</accession>
<evidence type="ECO:0000256" key="4">
    <source>
        <dbReference type="SAM" id="MobiDB-lite"/>
    </source>
</evidence>
<evidence type="ECO:0000256" key="1">
    <source>
        <dbReference type="ARBA" id="ARBA00004370"/>
    </source>
</evidence>
<dbReference type="GO" id="GO:0046677">
    <property type="term" value="P:response to antibiotic"/>
    <property type="evidence" value="ECO:0007669"/>
    <property type="project" value="InterPro"/>
</dbReference>
<comment type="subcellular location">
    <subcellularLocation>
        <location evidence="1">Membrane</location>
    </subcellularLocation>
</comment>
<comment type="similarity">
    <text evidence="2">Belongs to the transpeptidase family.</text>
</comment>
<dbReference type="EMBL" id="BONZ01000015">
    <property type="protein sequence ID" value="GIH13511.1"/>
    <property type="molecule type" value="Genomic_DNA"/>
</dbReference>
<dbReference type="RefSeq" id="WP_203917196.1">
    <property type="nucleotide sequence ID" value="NZ_BONZ01000015.1"/>
</dbReference>
<dbReference type="GO" id="GO:0005886">
    <property type="term" value="C:plasma membrane"/>
    <property type="evidence" value="ECO:0007669"/>
    <property type="project" value="TreeGrafter"/>
</dbReference>
<feature type="domain" description="NTF2-like N-terminal transpeptidase" evidence="8">
    <location>
        <begin position="30"/>
        <end position="143"/>
    </location>
</feature>
<dbReference type="Gene3D" id="3.90.1310.10">
    <property type="entry name" value="Penicillin-binding protein 2a (Domain 2)"/>
    <property type="match status" value="1"/>
</dbReference>
<dbReference type="GO" id="GO:0051301">
    <property type="term" value="P:cell division"/>
    <property type="evidence" value="ECO:0007669"/>
    <property type="project" value="UniProtKB-KW"/>
</dbReference>
<keyword evidence="3" id="KW-0472">Membrane</keyword>
<dbReference type="PANTHER" id="PTHR30627">
    <property type="entry name" value="PEPTIDOGLYCAN D,D-TRANSPEPTIDASE"/>
    <property type="match status" value="1"/>
</dbReference>
<dbReference type="Pfam" id="PF00905">
    <property type="entry name" value="Transpeptidase"/>
    <property type="match status" value="1"/>
</dbReference>
<evidence type="ECO:0000256" key="2">
    <source>
        <dbReference type="ARBA" id="ARBA00007171"/>
    </source>
</evidence>
<dbReference type="Proteomes" id="UP000642748">
    <property type="component" value="Unassembled WGS sequence"/>
</dbReference>
<dbReference type="Gene3D" id="3.40.710.10">
    <property type="entry name" value="DD-peptidase/beta-lactamase superfamily"/>
    <property type="match status" value="1"/>
</dbReference>
<organism evidence="9 10">
    <name type="scientific">Rugosimonospora africana</name>
    <dbReference type="NCBI Taxonomy" id="556532"/>
    <lineage>
        <taxon>Bacteria</taxon>
        <taxon>Bacillati</taxon>
        <taxon>Actinomycetota</taxon>
        <taxon>Actinomycetes</taxon>
        <taxon>Micromonosporales</taxon>
        <taxon>Micromonosporaceae</taxon>
        <taxon>Rugosimonospora</taxon>
    </lineage>
</organism>
<proteinExistence type="inferred from homology"/>
<dbReference type="GO" id="GO:0008658">
    <property type="term" value="F:penicillin binding"/>
    <property type="evidence" value="ECO:0007669"/>
    <property type="project" value="InterPro"/>
</dbReference>
<gene>
    <name evidence="9" type="ORF">Raf01_16830</name>
</gene>
<feature type="region of interest" description="Disordered" evidence="4">
    <location>
        <begin position="579"/>
        <end position="605"/>
    </location>
</feature>
<evidence type="ECO:0000259" key="8">
    <source>
        <dbReference type="Pfam" id="PF05223"/>
    </source>
</evidence>
<dbReference type="GO" id="GO:0071555">
    <property type="term" value="P:cell wall organization"/>
    <property type="evidence" value="ECO:0007669"/>
    <property type="project" value="TreeGrafter"/>
</dbReference>
<feature type="domain" description="Penicillin-binding protein dimerisation" evidence="7">
    <location>
        <begin position="150"/>
        <end position="313"/>
    </location>
</feature>
<feature type="domain" description="Penicillin-binding protein transpeptidase" evidence="6">
    <location>
        <begin position="372"/>
        <end position="642"/>
    </location>
</feature>
<evidence type="ECO:0000313" key="10">
    <source>
        <dbReference type="Proteomes" id="UP000642748"/>
    </source>
</evidence>
<name>A0A8J3VPK5_9ACTN</name>
<feature type="region of interest" description="Disordered" evidence="4">
    <location>
        <begin position="310"/>
        <end position="334"/>
    </location>
</feature>
<evidence type="ECO:0000256" key="5">
    <source>
        <dbReference type="SAM" id="SignalP"/>
    </source>
</evidence>
<dbReference type="SUPFAM" id="SSF56519">
    <property type="entry name" value="Penicillin binding protein dimerisation domain"/>
    <property type="match status" value="1"/>
</dbReference>
<keyword evidence="9" id="KW-0132">Cell division</keyword>
<reference evidence="9" key="1">
    <citation type="submission" date="2021-01" db="EMBL/GenBank/DDBJ databases">
        <title>Whole genome shotgun sequence of Rugosimonospora africana NBRC 104875.</title>
        <authorList>
            <person name="Komaki H."/>
            <person name="Tamura T."/>
        </authorList>
    </citation>
    <scope>NUCLEOTIDE SEQUENCE</scope>
    <source>
        <strain evidence="9">NBRC 104875</strain>
    </source>
</reference>
<dbReference type="InterPro" id="IPR001460">
    <property type="entry name" value="PCN-bd_Tpept"/>
</dbReference>
<dbReference type="Pfam" id="PF05223">
    <property type="entry name" value="MecA_N"/>
    <property type="match status" value="1"/>
</dbReference>
<feature type="chain" id="PRO_5039719784" evidence="5">
    <location>
        <begin position="18"/>
        <end position="648"/>
    </location>
</feature>
<dbReference type="Gene3D" id="3.30.1390.30">
    <property type="entry name" value="Penicillin-binding protein 2a, domain 3"/>
    <property type="match status" value="1"/>
</dbReference>